<evidence type="ECO:0000256" key="2">
    <source>
        <dbReference type="ARBA" id="ARBA00012028"/>
    </source>
</evidence>
<dbReference type="STRING" id="36847.CLNEO_16180"/>
<evidence type="ECO:0000256" key="6">
    <source>
        <dbReference type="PIRSR" id="PIRSR613078-2"/>
    </source>
</evidence>
<dbReference type="PANTHER" id="PTHR11931">
    <property type="entry name" value="PHOSPHOGLYCERATE MUTASE"/>
    <property type="match status" value="1"/>
</dbReference>
<keyword evidence="3" id="KW-0324">Glycolysis</keyword>
<name>A0A136WF03_9FIRM</name>
<organism evidence="7 8">
    <name type="scientific">Anaerotignum neopropionicum</name>
    <dbReference type="NCBI Taxonomy" id="36847"/>
    <lineage>
        <taxon>Bacteria</taxon>
        <taxon>Bacillati</taxon>
        <taxon>Bacillota</taxon>
        <taxon>Clostridia</taxon>
        <taxon>Lachnospirales</taxon>
        <taxon>Anaerotignaceae</taxon>
        <taxon>Anaerotignum</taxon>
    </lineage>
</organism>
<feature type="binding site" evidence="6">
    <location>
        <begin position="7"/>
        <end position="14"/>
    </location>
    <ligand>
        <name>substrate</name>
    </ligand>
</feature>
<dbReference type="GO" id="GO:0016787">
    <property type="term" value="F:hydrolase activity"/>
    <property type="evidence" value="ECO:0007669"/>
    <property type="project" value="UniProtKB-KW"/>
</dbReference>
<dbReference type="SUPFAM" id="SSF53254">
    <property type="entry name" value="Phosphoglycerate mutase-like"/>
    <property type="match status" value="1"/>
</dbReference>
<dbReference type="EC" id="5.4.2.11" evidence="2"/>
<comment type="caution">
    <text evidence="7">The sequence shown here is derived from an EMBL/GenBank/DDBJ whole genome shotgun (WGS) entry which is preliminary data.</text>
</comment>
<accession>A0A136WF03</accession>
<dbReference type="GO" id="GO:0004619">
    <property type="term" value="F:phosphoglycerate mutase activity"/>
    <property type="evidence" value="ECO:0007669"/>
    <property type="project" value="UniProtKB-EC"/>
</dbReference>
<feature type="binding site" evidence="6">
    <location>
        <begin position="81"/>
        <end position="84"/>
    </location>
    <ligand>
        <name>substrate</name>
    </ligand>
</feature>
<evidence type="ECO:0000256" key="5">
    <source>
        <dbReference type="PIRSR" id="PIRSR613078-1"/>
    </source>
</evidence>
<proteinExistence type="inferred from homology"/>
<comment type="similarity">
    <text evidence="1">Belongs to the phosphoglycerate mutase family. BPG-dependent PGAM subfamily.</text>
</comment>
<evidence type="ECO:0000256" key="1">
    <source>
        <dbReference type="ARBA" id="ARBA00006717"/>
    </source>
</evidence>
<dbReference type="GO" id="GO:0006096">
    <property type="term" value="P:glycolytic process"/>
    <property type="evidence" value="ECO:0007669"/>
    <property type="project" value="UniProtKB-KW"/>
</dbReference>
<feature type="active site" description="Proton donor/acceptor" evidence="5">
    <location>
        <position position="81"/>
    </location>
</feature>
<dbReference type="PIRSF" id="PIRSF000709">
    <property type="entry name" value="6PFK_2-Ptase"/>
    <property type="match status" value="1"/>
</dbReference>
<dbReference type="RefSeq" id="WP_066087149.1">
    <property type="nucleotide sequence ID" value="NZ_LRVM01000004.1"/>
</dbReference>
<gene>
    <name evidence="7" type="primary">pspA_1</name>
    <name evidence="7" type="ORF">CLNEO_16180</name>
</gene>
<dbReference type="InterPro" id="IPR001345">
    <property type="entry name" value="PG/BPGM_mutase_AS"/>
</dbReference>
<dbReference type="CDD" id="cd07067">
    <property type="entry name" value="HP_PGM_like"/>
    <property type="match status" value="1"/>
</dbReference>
<dbReference type="EMBL" id="LRVM01000004">
    <property type="protein sequence ID" value="KXL53075.1"/>
    <property type="molecule type" value="Genomic_DNA"/>
</dbReference>
<feature type="binding site" evidence="6">
    <location>
        <position position="57"/>
    </location>
    <ligand>
        <name>substrate</name>
    </ligand>
</feature>
<evidence type="ECO:0000256" key="4">
    <source>
        <dbReference type="ARBA" id="ARBA00023235"/>
    </source>
</evidence>
<sequence length="197" mass="22873">MKVYLVRHGETDWNLRGMFYGWTDCDINEKGIMQAERLKKYFGTISYDKIYASDLLRAAHTAEIIAEDKKIDVLKDSCFRELHYGDWEDKEGSYIRENHGEELSRWLKEWKTSAFPGGEAFFDFYQRVTDGLIRVIEENKSKNVIIVSHNGPMSAMLCYLTGVGPDGFWRFFSEQGCYSSAFISEKKITIEKINCPV</sequence>
<dbReference type="SMART" id="SM00855">
    <property type="entry name" value="PGAM"/>
    <property type="match status" value="1"/>
</dbReference>
<feature type="active site" description="Tele-phosphohistidine intermediate" evidence="5">
    <location>
        <position position="8"/>
    </location>
</feature>
<dbReference type="Pfam" id="PF00300">
    <property type="entry name" value="His_Phos_1"/>
    <property type="match status" value="1"/>
</dbReference>
<dbReference type="AlphaFoldDB" id="A0A136WF03"/>
<dbReference type="InterPro" id="IPR005952">
    <property type="entry name" value="Phosphogly_mut1"/>
</dbReference>
<evidence type="ECO:0000313" key="8">
    <source>
        <dbReference type="Proteomes" id="UP000070539"/>
    </source>
</evidence>
<dbReference type="PROSITE" id="PS00175">
    <property type="entry name" value="PG_MUTASE"/>
    <property type="match status" value="1"/>
</dbReference>
<dbReference type="OrthoDB" id="9783269at2"/>
<evidence type="ECO:0000256" key="3">
    <source>
        <dbReference type="ARBA" id="ARBA00023152"/>
    </source>
</evidence>
<reference evidence="7 8" key="1">
    <citation type="submission" date="2016-01" db="EMBL/GenBank/DDBJ databases">
        <title>Genome sequence of Clostridium neopropionicum X4, DSM-3847.</title>
        <authorList>
            <person name="Poehlein A."/>
            <person name="Beck M.H."/>
            <person name="Bengelsdorf F.R."/>
            <person name="Daniel R."/>
            <person name="Duerre P."/>
        </authorList>
    </citation>
    <scope>NUCLEOTIDE SEQUENCE [LARGE SCALE GENOMIC DNA]</scope>
    <source>
        <strain evidence="7 8">DSM-3847</strain>
    </source>
</reference>
<dbReference type="InterPro" id="IPR029033">
    <property type="entry name" value="His_PPase_superfam"/>
</dbReference>
<keyword evidence="7" id="KW-0378">Hydrolase</keyword>
<keyword evidence="8" id="KW-1185">Reference proteome</keyword>
<evidence type="ECO:0000313" key="7">
    <source>
        <dbReference type="EMBL" id="KXL53075.1"/>
    </source>
</evidence>
<dbReference type="Proteomes" id="UP000070539">
    <property type="component" value="Unassembled WGS sequence"/>
</dbReference>
<dbReference type="Gene3D" id="3.40.50.1240">
    <property type="entry name" value="Phosphoglycerate mutase-like"/>
    <property type="match status" value="1"/>
</dbReference>
<protein>
    <recommendedName>
        <fullName evidence="2">phosphoglycerate mutase (2,3-diphosphoglycerate-dependent)</fullName>
        <ecNumber evidence="2">5.4.2.11</ecNumber>
    </recommendedName>
</protein>
<dbReference type="InterPro" id="IPR013078">
    <property type="entry name" value="His_Pase_superF_clade-1"/>
</dbReference>
<keyword evidence="4" id="KW-0413">Isomerase</keyword>